<dbReference type="RefSeq" id="WP_258421551.1">
    <property type="nucleotide sequence ID" value="NZ_JANSUY010000001.1"/>
</dbReference>
<feature type="chain" id="PRO_5040818060" evidence="1">
    <location>
        <begin position="20"/>
        <end position="173"/>
    </location>
</feature>
<dbReference type="Pfam" id="PF04264">
    <property type="entry name" value="YceI"/>
    <property type="match status" value="1"/>
</dbReference>
<dbReference type="EMBL" id="JANSUY010000001">
    <property type="protein sequence ID" value="MCR9013656.1"/>
    <property type="molecule type" value="Genomic_DNA"/>
</dbReference>
<name>A0A9X2SZ87_9BACT</name>
<organism evidence="3 4">
    <name type="scientific">Aquiflexum gelatinilyticum</name>
    <dbReference type="NCBI Taxonomy" id="2961943"/>
    <lineage>
        <taxon>Bacteria</taxon>
        <taxon>Pseudomonadati</taxon>
        <taxon>Bacteroidota</taxon>
        <taxon>Cytophagia</taxon>
        <taxon>Cytophagales</taxon>
        <taxon>Cyclobacteriaceae</taxon>
        <taxon>Aquiflexum</taxon>
    </lineage>
</organism>
<feature type="signal peptide" evidence="1">
    <location>
        <begin position="1"/>
        <end position="19"/>
    </location>
</feature>
<dbReference type="SUPFAM" id="SSF101874">
    <property type="entry name" value="YceI-like"/>
    <property type="match status" value="1"/>
</dbReference>
<dbReference type="SMART" id="SM00867">
    <property type="entry name" value="YceI"/>
    <property type="match status" value="1"/>
</dbReference>
<proteinExistence type="predicted"/>
<evidence type="ECO:0000313" key="3">
    <source>
        <dbReference type="EMBL" id="MCR9013656.1"/>
    </source>
</evidence>
<evidence type="ECO:0000256" key="1">
    <source>
        <dbReference type="SAM" id="SignalP"/>
    </source>
</evidence>
<dbReference type="PANTHER" id="PTHR34406:SF1">
    <property type="entry name" value="PROTEIN YCEI"/>
    <property type="match status" value="1"/>
</dbReference>
<dbReference type="Gene3D" id="2.40.128.110">
    <property type="entry name" value="Lipid/polyisoprenoid-binding, YceI-like"/>
    <property type="match status" value="1"/>
</dbReference>
<sequence length="173" mass="19896">MKVKILLLLVFLFPFQIFCQSKNTIDPIRFQIKNAGINVDGTISDWEYEISFDPKNLIDSKIKATANPQSIETGIKLRDKHLQGRQYFNVEKFPEIRISSKRFTSKGKGRFVGIFELQVKDVKKEITIPFAMIKSGKNQRFSAEFTINRLDYGIGESSLVLGDEVKILINFEK</sequence>
<dbReference type="PANTHER" id="PTHR34406">
    <property type="entry name" value="PROTEIN YCEI"/>
    <property type="match status" value="1"/>
</dbReference>
<keyword evidence="4" id="KW-1185">Reference proteome</keyword>
<keyword evidence="1" id="KW-0732">Signal</keyword>
<reference evidence="3" key="1">
    <citation type="submission" date="2022-08" db="EMBL/GenBank/DDBJ databases">
        <authorList>
            <person name="Zhang D."/>
        </authorList>
    </citation>
    <scope>NUCLEOTIDE SEQUENCE</scope>
    <source>
        <strain evidence="3">XJ19-11</strain>
    </source>
</reference>
<gene>
    <name evidence="3" type="ORF">NU887_01350</name>
</gene>
<protein>
    <submittedName>
        <fullName evidence="3">YceI family protein</fullName>
    </submittedName>
</protein>
<feature type="domain" description="Lipid/polyisoprenoid-binding YceI-like" evidence="2">
    <location>
        <begin position="22"/>
        <end position="172"/>
    </location>
</feature>
<evidence type="ECO:0000259" key="2">
    <source>
        <dbReference type="SMART" id="SM00867"/>
    </source>
</evidence>
<comment type="caution">
    <text evidence="3">The sequence shown here is derived from an EMBL/GenBank/DDBJ whole genome shotgun (WGS) entry which is preliminary data.</text>
</comment>
<dbReference type="InterPro" id="IPR036761">
    <property type="entry name" value="TTHA0802/YceI-like_sf"/>
</dbReference>
<accession>A0A9X2SZ87</accession>
<evidence type="ECO:0000313" key="4">
    <source>
        <dbReference type="Proteomes" id="UP001142175"/>
    </source>
</evidence>
<dbReference type="InterPro" id="IPR007372">
    <property type="entry name" value="Lipid/polyisoprenoid-bd_YceI"/>
</dbReference>
<dbReference type="AlphaFoldDB" id="A0A9X2SZ87"/>
<dbReference type="Proteomes" id="UP001142175">
    <property type="component" value="Unassembled WGS sequence"/>
</dbReference>